<feature type="transmembrane region" description="Helical" evidence="1">
    <location>
        <begin position="21"/>
        <end position="42"/>
    </location>
</feature>
<evidence type="ECO:0000256" key="1">
    <source>
        <dbReference type="SAM" id="Phobius"/>
    </source>
</evidence>
<organism evidence="2 3">
    <name type="scientific">Sistotremastrum suecicum HHB10207 ss-3</name>
    <dbReference type="NCBI Taxonomy" id="1314776"/>
    <lineage>
        <taxon>Eukaryota</taxon>
        <taxon>Fungi</taxon>
        <taxon>Dikarya</taxon>
        <taxon>Basidiomycota</taxon>
        <taxon>Agaricomycotina</taxon>
        <taxon>Agaricomycetes</taxon>
        <taxon>Sistotremastrales</taxon>
        <taxon>Sistotremastraceae</taxon>
        <taxon>Sistotremastrum</taxon>
    </lineage>
</organism>
<evidence type="ECO:0000313" key="3">
    <source>
        <dbReference type="Proteomes" id="UP000076798"/>
    </source>
</evidence>
<gene>
    <name evidence="2" type="ORF">SISSUDRAFT_1044970</name>
</gene>
<dbReference type="AlphaFoldDB" id="A0A166EQS9"/>
<dbReference type="EMBL" id="KV428040">
    <property type="protein sequence ID" value="KZT39840.1"/>
    <property type="molecule type" value="Genomic_DNA"/>
</dbReference>
<reference evidence="2 3" key="1">
    <citation type="journal article" date="2016" name="Mol. Biol. Evol.">
        <title>Comparative Genomics of Early-Diverging Mushroom-Forming Fungi Provides Insights into the Origins of Lignocellulose Decay Capabilities.</title>
        <authorList>
            <person name="Nagy L.G."/>
            <person name="Riley R."/>
            <person name="Tritt A."/>
            <person name="Adam C."/>
            <person name="Daum C."/>
            <person name="Floudas D."/>
            <person name="Sun H."/>
            <person name="Yadav J.S."/>
            <person name="Pangilinan J."/>
            <person name="Larsson K.H."/>
            <person name="Matsuura K."/>
            <person name="Barry K."/>
            <person name="Labutti K."/>
            <person name="Kuo R."/>
            <person name="Ohm R.A."/>
            <person name="Bhattacharya S.S."/>
            <person name="Shirouzu T."/>
            <person name="Yoshinaga Y."/>
            <person name="Martin F.M."/>
            <person name="Grigoriev I.V."/>
            <person name="Hibbett D.S."/>
        </authorList>
    </citation>
    <scope>NUCLEOTIDE SEQUENCE [LARGE SCALE GENOMIC DNA]</scope>
    <source>
        <strain evidence="2 3">HHB10207 ss-3</strain>
    </source>
</reference>
<dbReference type="Proteomes" id="UP000076798">
    <property type="component" value="Unassembled WGS sequence"/>
</dbReference>
<keyword evidence="1" id="KW-0812">Transmembrane</keyword>
<sequence length="115" mass="13387">MLLLRNYSMSAQQADQNFNRTFVILTGCQWVNGGLALAWLVVASSAPIPIDIQFDSKTLQRPRQRAVHRMRNLHDRRRPFQIPVVLEDSLKNTASNAKDKTRRLNIRRMWGNDRD</sequence>
<proteinExistence type="predicted"/>
<keyword evidence="3" id="KW-1185">Reference proteome</keyword>
<keyword evidence="1" id="KW-1133">Transmembrane helix</keyword>
<protein>
    <submittedName>
        <fullName evidence="2">Uncharacterized protein</fullName>
    </submittedName>
</protein>
<evidence type="ECO:0000313" key="2">
    <source>
        <dbReference type="EMBL" id="KZT39840.1"/>
    </source>
</evidence>
<keyword evidence="1" id="KW-0472">Membrane</keyword>
<name>A0A166EQS9_9AGAM</name>
<accession>A0A166EQS9</accession>